<evidence type="ECO:0000256" key="7">
    <source>
        <dbReference type="ARBA" id="ARBA00022692"/>
    </source>
</evidence>
<evidence type="ECO:0000256" key="9">
    <source>
        <dbReference type="ARBA" id="ARBA00022989"/>
    </source>
</evidence>
<evidence type="ECO:0000313" key="14">
    <source>
        <dbReference type="EMBL" id="CAK7233871.1"/>
    </source>
</evidence>
<dbReference type="Pfam" id="PF00732">
    <property type="entry name" value="GMC_oxred_N"/>
    <property type="match status" value="1"/>
</dbReference>
<dbReference type="InterPro" id="IPR000172">
    <property type="entry name" value="GMC_OxRdtase_N"/>
</dbReference>
<proteinExistence type="inferred from homology"/>
<keyword evidence="8" id="KW-0274">FAD</keyword>
<comment type="function">
    <text evidence="2">Long-chain fatty alcohol oxidase involved in the omega-oxidation pathway of lipid degradation.</text>
</comment>
<gene>
    <name evidence="14" type="ORF">SCUCBS95973_008742</name>
</gene>
<keyword evidence="15" id="KW-1185">Reference proteome</keyword>
<dbReference type="EMBL" id="CAWUHB010000078">
    <property type="protein sequence ID" value="CAK7233871.1"/>
    <property type="molecule type" value="Genomic_DNA"/>
</dbReference>
<comment type="subcellular location">
    <subcellularLocation>
        <location evidence="3">Membrane</location>
    </subcellularLocation>
</comment>
<keyword evidence="7" id="KW-0812">Transmembrane</keyword>
<protein>
    <recommendedName>
        <fullName evidence="5">long-chain-alcohol oxidase</fullName>
        <ecNumber evidence="5">1.1.3.20</ecNumber>
    </recommendedName>
</protein>
<evidence type="ECO:0000259" key="13">
    <source>
        <dbReference type="Pfam" id="PF05199"/>
    </source>
</evidence>
<evidence type="ECO:0000256" key="8">
    <source>
        <dbReference type="ARBA" id="ARBA00022827"/>
    </source>
</evidence>
<dbReference type="Pfam" id="PF13450">
    <property type="entry name" value="NAD_binding_8"/>
    <property type="match status" value="1"/>
</dbReference>
<evidence type="ECO:0000259" key="12">
    <source>
        <dbReference type="Pfam" id="PF00732"/>
    </source>
</evidence>
<comment type="catalytic activity">
    <reaction evidence="1">
        <text>a long-chain primary fatty alcohol + O2 = a long-chain fatty aldehyde + H2O2</text>
        <dbReference type="Rhea" id="RHEA:22756"/>
        <dbReference type="ChEBI" id="CHEBI:15379"/>
        <dbReference type="ChEBI" id="CHEBI:16240"/>
        <dbReference type="ChEBI" id="CHEBI:17176"/>
        <dbReference type="ChEBI" id="CHEBI:77396"/>
        <dbReference type="EC" id="1.1.3.20"/>
    </reaction>
</comment>
<dbReference type="Proteomes" id="UP001642405">
    <property type="component" value="Unassembled WGS sequence"/>
</dbReference>
<evidence type="ECO:0000256" key="5">
    <source>
        <dbReference type="ARBA" id="ARBA00013125"/>
    </source>
</evidence>
<comment type="caution">
    <text evidence="14">The sequence shown here is derived from an EMBL/GenBank/DDBJ whole genome shotgun (WGS) entry which is preliminary data.</text>
</comment>
<keyword evidence="10" id="KW-0560">Oxidoreductase</keyword>
<dbReference type="InterPro" id="IPR012400">
    <property type="entry name" value="Long_Oxdase"/>
</dbReference>
<comment type="similarity">
    <text evidence="4">Belongs to the GMC oxidoreductase family.</text>
</comment>
<evidence type="ECO:0000256" key="4">
    <source>
        <dbReference type="ARBA" id="ARBA00010790"/>
    </source>
</evidence>
<sequence length="806" mass="86702">MALPATQMVPDTPKLAPAPLGDWWDDVQWAVALSLLDAVLAPVVATGDARIEQQKKSKAAPDDRLQFDRSSFKTLPQAEFDAAVARTRAAFVTPPDASVIVECLADRASDNPNFLMGIRRTLNGVPPKDKKVLGGLLTMLSGRVGALALTGYYMPVQNQPVDVREKILQNWSRSWMPTLRKVSRMFQTLAQTSWTMSNTKFREVTGYTDFPKNWQPGPSFDYKFLQFGKDSTPAAADLETLDTDIVIVGSGCGGAVCAKILAAAGHRVVVVEKAYHYPQSQLPMPQNEGSRLLYENAGALATTDPAISVLAGACWGGGGTINWSVSLRTPDKVRQEWAEGQPGMSFLTSPAFDASMDRVCDFMGVNNVIENPSPSTAAAVDDEQSHRGRVILDNAIKLDFKAEALLQNTSGGKPHDDGHCHLGCSSAEKKGTSVSWLPAAAEAGAQFIEGFHVERVLFEGDDGTAIGGATASSIPHSTSDSGPKAVGVVGTWLSRDENGGVAGEKRTKKRVVVKAKKVIVSCGSLWSPVVLKKSGLANPQIGKNLHLHPCNFVNAYFDEETKPMDKGIITSICTSFEDLDGQYHGPRIESTCMVPYAIMTNLPWNSSLDFKTAAMRYQHMDGFISLTRDRDSGCVFPDPITGQPVVDYVPSALDREHAVEGVIGIARLCHAAGANEIRAYIAHTRPFTAATKADSNTNRDYKKDDPAFEAWVEEVRSAALSASPLWGGWNVATPFASAHQMGTCRMGDDSGQASVVNPRGQVWGTQGLYVADASVFPSASGVNPMVSTMAFADWIANGIVKEMSAN</sequence>
<evidence type="ECO:0000313" key="15">
    <source>
        <dbReference type="Proteomes" id="UP001642405"/>
    </source>
</evidence>
<dbReference type="SUPFAM" id="SSF51905">
    <property type="entry name" value="FAD/NAD(P)-binding domain"/>
    <property type="match status" value="1"/>
</dbReference>
<feature type="domain" description="Glucose-methanol-choline oxidoreductase N-terminal" evidence="12">
    <location>
        <begin position="293"/>
        <end position="550"/>
    </location>
</feature>
<dbReference type="Pfam" id="PF05199">
    <property type="entry name" value="GMC_oxred_C"/>
    <property type="match status" value="1"/>
</dbReference>
<dbReference type="EC" id="1.1.3.20" evidence="5"/>
<keyword evidence="6" id="KW-0285">Flavoprotein</keyword>
<evidence type="ECO:0000256" key="3">
    <source>
        <dbReference type="ARBA" id="ARBA00004370"/>
    </source>
</evidence>
<evidence type="ECO:0000256" key="10">
    <source>
        <dbReference type="ARBA" id="ARBA00023002"/>
    </source>
</evidence>
<feature type="domain" description="Glucose-methanol-choline oxidoreductase C-terminal" evidence="13">
    <location>
        <begin position="643"/>
        <end position="792"/>
    </location>
</feature>
<reference evidence="14 15" key="1">
    <citation type="submission" date="2024-01" db="EMBL/GenBank/DDBJ databases">
        <authorList>
            <person name="Allen C."/>
            <person name="Tagirdzhanova G."/>
        </authorList>
    </citation>
    <scope>NUCLEOTIDE SEQUENCE [LARGE SCALE GENOMIC DNA]</scope>
</reference>
<dbReference type="PIRSF" id="PIRSF028937">
    <property type="entry name" value="Lg_Ch_AO"/>
    <property type="match status" value="1"/>
</dbReference>
<evidence type="ECO:0000256" key="6">
    <source>
        <dbReference type="ARBA" id="ARBA00022630"/>
    </source>
</evidence>
<evidence type="ECO:0000256" key="1">
    <source>
        <dbReference type="ARBA" id="ARBA00000920"/>
    </source>
</evidence>
<keyword evidence="9" id="KW-1133">Transmembrane helix</keyword>
<organism evidence="14 15">
    <name type="scientific">Sporothrix curviconia</name>
    <dbReference type="NCBI Taxonomy" id="1260050"/>
    <lineage>
        <taxon>Eukaryota</taxon>
        <taxon>Fungi</taxon>
        <taxon>Dikarya</taxon>
        <taxon>Ascomycota</taxon>
        <taxon>Pezizomycotina</taxon>
        <taxon>Sordariomycetes</taxon>
        <taxon>Sordariomycetidae</taxon>
        <taxon>Ophiostomatales</taxon>
        <taxon>Ophiostomataceae</taxon>
        <taxon>Sporothrix</taxon>
    </lineage>
</organism>
<dbReference type="PANTHER" id="PTHR46056:SF12">
    <property type="entry name" value="LONG-CHAIN-ALCOHOL OXIDASE"/>
    <property type="match status" value="1"/>
</dbReference>
<keyword evidence="11" id="KW-0472">Membrane</keyword>
<dbReference type="PANTHER" id="PTHR46056">
    <property type="entry name" value="LONG-CHAIN-ALCOHOL OXIDASE"/>
    <property type="match status" value="1"/>
</dbReference>
<evidence type="ECO:0000256" key="2">
    <source>
        <dbReference type="ARBA" id="ARBA00003842"/>
    </source>
</evidence>
<evidence type="ECO:0000256" key="11">
    <source>
        <dbReference type="ARBA" id="ARBA00023136"/>
    </source>
</evidence>
<dbReference type="Gene3D" id="3.50.50.60">
    <property type="entry name" value="FAD/NAD(P)-binding domain"/>
    <property type="match status" value="2"/>
</dbReference>
<dbReference type="InterPro" id="IPR007867">
    <property type="entry name" value="GMC_OxRtase_C"/>
</dbReference>
<accession>A0ABP0CS04</accession>
<name>A0ABP0CS04_9PEZI</name>
<dbReference type="InterPro" id="IPR036188">
    <property type="entry name" value="FAD/NAD-bd_sf"/>
</dbReference>